<reference evidence="2 3" key="1">
    <citation type="submission" date="2019-07" db="EMBL/GenBank/DDBJ databases">
        <title>Genome sequence of 2 isolates from Red Sea Mangroves.</title>
        <authorList>
            <person name="Sefrji F."/>
            <person name="Michoud G."/>
            <person name="Merlino G."/>
            <person name="Daffonchio D."/>
        </authorList>
    </citation>
    <scope>NUCLEOTIDE SEQUENCE [LARGE SCALE GENOMIC DNA]</scope>
    <source>
        <strain evidence="2 3">R1DC41</strain>
    </source>
</reference>
<dbReference type="InterPro" id="IPR016181">
    <property type="entry name" value="Acyl_CoA_acyltransferase"/>
</dbReference>
<dbReference type="Gene3D" id="3.40.630.30">
    <property type="match status" value="1"/>
</dbReference>
<dbReference type="PROSITE" id="PS51186">
    <property type="entry name" value="GNAT"/>
    <property type="match status" value="1"/>
</dbReference>
<dbReference type="EMBL" id="CP049742">
    <property type="protein sequence ID" value="QPC45918.1"/>
    <property type="molecule type" value="Genomic_DNA"/>
</dbReference>
<feature type="domain" description="N-acetyltransferase" evidence="1">
    <location>
        <begin position="3"/>
        <end position="141"/>
    </location>
</feature>
<accession>A0A7S8C9M5</accession>
<organism evidence="2 3">
    <name type="scientific">Mangrovibacillus cuniculi</name>
    <dbReference type="NCBI Taxonomy" id="2593652"/>
    <lineage>
        <taxon>Bacteria</taxon>
        <taxon>Bacillati</taxon>
        <taxon>Bacillota</taxon>
        <taxon>Bacilli</taxon>
        <taxon>Bacillales</taxon>
        <taxon>Bacillaceae</taxon>
        <taxon>Mangrovibacillus</taxon>
    </lineage>
</organism>
<gene>
    <name evidence="2" type="ORF">G8O30_02570</name>
</gene>
<evidence type="ECO:0000259" key="1">
    <source>
        <dbReference type="PROSITE" id="PS51186"/>
    </source>
</evidence>
<dbReference type="GO" id="GO:0016747">
    <property type="term" value="F:acyltransferase activity, transferring groups other than amino-acyl groups"/>
    <property type="evidence" value="ECO:0007669"/>
    <property type="project" value="InterPro"/>
</dbReference>
<dbReference type="AlphaFoldDB" id="A0A7S8C9M5"/>
<protein>
    <submittedName>
        <fullName evidence="2">GNAT family N-acetyltransferase</fullName>
    </submittedName>
</protein>
<dbReference type="KEGG" id="mcui:G8O30_02570"/>
<dbReference type="CDD" id="cd04301">
    <property type="entry name" value="NAT_SF"/>
    <property type="match status" value="1"/>
</dbReference>
<sequence>MGNLIELTTEQQLIDVFPIMNQLRIDLSLQEFLTLFSQMKKEAYQLFGWQMNDKIVGLAGVAFRTNLYNGRHLYIYDLITDEKERSKGYGDALLLALHSLAKENGAKYVALESGLQRIDAHRFYEEKMCYDKWCYSYRKEL</sequence>
<dbReference type="Proteomes" id="UP000593626">
    <property type="component" value="Chromosome"/>
</dbReference>
<keyword evidence="2" id="KW-0808">Transferase</keyword>
<evidence type="ECO:0000313" key="3">
    <source>
        <dbReference type="Proteomes" id="UP000593626"/>
    </source>
</evidence>
<dbReference type="SUPFAM" id="SSF55729">
    <property type="entry name" value="Acyl-CoA N-acyltransferases (Nat)"/>
    <property type="match status" value="1"/>
</dbReference>
<name>A0A7S8C9M5_9BACI</name>
<keyword evidence="3" id="KW-1185">Reference proteome</keyword>
<dbReference type="RefSeq" id="WP_239673438.1">
    <property type="nucleotide sequence ID" value="NZ_CP049742.1"/>
</dbReference>
<dbReference type="InterPro" id="IPR000182">
    <property type="entry name" value="GNAT_dom"/>
</dbReference>
<proteinExistence type="predicted"/>
<evidence type="ECO:0000313" key="2">
    <source>
        <dbReference type="EMBL" id="QPC45918.1"/>
    </source>
</evidence>
<dbReference type="Pfam" id="PF00583">
    <property type="entry name" value="Acetyltransf_1"/>
    <property type="match status" value="1"/>
</dbReference>